<name>A0A0D9AFT9_STUST</name>
<comment type="caution">
    <text evidence="2">The sequence shown here is derived from an EMBL/GenBank/DDBJ whole genome shotgun (WGS) entry which is preliminary data.</text>
</comment>
<accession>A0A0D9AFT9</accession>
<dbReference type="InterPro" id="IPR025557">
    <property type="entry name" value="DUF4282"/>
</dbReference>
<evidence type="ECO:0000256" key="1">
    <source>
        <dbReference type="SAM" id="Phobius"/>
    </source>
</evidence>
<gene>
    <name evidence="2" type="ORF">UF78_20500</name>
</gene>
<feature type="transmembrane region" description="Helical" evidence="1">
    <location>
        <begin position="15"/>
        <end position="36"/>
    </location>
</feature>
<dbReference type="AlphaFoldDB" id="A0A0D9AFT9"/>
<dbReference type="PATRIC" id="fig|316.101.peg.2946"/>
<dbReference type="EMBL" id="JYHV01000037">
    <property type="protein sequence ID" value="KJH79863.1"/>
    <property type="molecule type" value="Genomic_DNA"/>
</dbReference>
<dbReference type="Pfam" id="PF14110">
    <property type="entry name" value="DUF4282"/>
    <property type="match status" value="1"/>
</dbReference>
<proteinExistence type="predicted"/>
<reference evidence="2 3" key="1">
    <citation type="submission" date="2015-02" db="EMBL/GenBank/DDBJ databases">
        <title>Draft genome sequence of Pseudomonas stutzeri NT0128 isolated from wheat (Triticum turgidum) rhizosphere.</title>
        <authorList>
            <person name="Tovi N."/>
            <person name="Frenk S."/>
            <person name="Hadar Y."/>
            <person name="Minz D."/>
        </authorList>
    </citation>
    <scope>NUCLEOTIDE SEQUENCE [LARGE SCALE GENOMIC DNA]</scope>
    <source>
        <strain evidence="2 3">NT0128</strain>
    </source>
</reference>
<dbReference type="RefSeq" id="WP_045164376.1">
    <property type="nucleotide sequence ID" value="NZ_JYHV01000037.1"/>
</dbReference>
<dbReference type="OrthoDB" id="280522at2"/>
<evidence type="ECO:0000313" key="3">
    <source>
        <dbReference type="Proteomes" id="UP000032487"/>
    </source>
</evidence>
<keyword evidence="1" id="KW-0472">Membrane</keyword>
<keyword evidence="1" id="KW-1133">Transmembrane helix</keyword>
<dbReference type="Proteomes" id="UP000032487">
    <property type="component" value="Unassembled WGS sequence"/>
</dbReference>
<keyword evidence="1" id="KW-0812">Transmembrane</keyword>
<evidence type="ECO:0000313" key="2">
    <source>
        <dbReference type="EMBL" id="KJH79863.1"/>
    </source>
</evidence>
<sequence length="81" mass="9120">MKDVFFFDSMLTPKIIIFIYWLGLISVVIGAIGTMFSGYGGGFWSGLGILLFGLIGTRIWCELLIVLFKINENLQKIANRQ</sequence>
<feature type="transmembrane region" description="Helical" evidence="1">
    <location>
        <begin position="42"/>
        <end position="68"/>
    </location>
</feature>
<organism evidence="2 3">
    <name type="scientific">Stutzerimonas stutzeri</name>
    <name type="common">Pseudomonas stutzeri</name>
    <dbReference type="NCBI Taxonomy" id="316"/>
    <lineage>
        <taxon>Bacteria</taxon>
        <taxon>Pseudomonadati</taxon>
        <taxon>Pseudomonadota</taxon>
        <taxon>Gammaproteobacteria</taxon>
        <taxon>Pseudomonadales</taxon>
        <taxon>Pseudomonadaceae</taxon>
        <taxon>Stutzerimonas</taxon>
    </lineage>
</organism>
<protein>
    <submittedName>
        <fullName evidence="2">Membrane protein</fullName>
    </submittedName>
</protein>